<dbReference type="PANTHER" id="PTHR47506:SF1">
    <property type="entry name" value="HTH-TYPE TRANSCRIPTIONAL REGULATOR YJDC"/>
    <property type="match status" value="1"/>
</dbReference>
<dbReference type="STRING" id="157910.SAMN05445850_7784"/>
<name>A0A1H1KHG8_9BURK</name>
<keyword evidence="3" id="KW-0804">Transcription</keyword>
<evidence type="ECO:0000256" key="1">
    <source>
        <dbReference type="ARBA" id="ARBA00023015"/>
    </source>
</evidence>
<sequence length="211" mass="23324">MSEPARKRGRPRLLDRDVGLDVAARLFWERGYEGTSIADLTQAMGIPPPSLYATFGSKEDLYRQALDHISERENKQCLEALQGKMPAYDAIAFYLHDAAARFTDLGRPRGCMISTAVLQHAEKSESVAQTVAARRELGLQAIKARLDRAVAEGELAPETDTEALARFYCAVVQGMSAQACDRACRATLKRLADIALSAWPWPQGHRRNPVP</sequence>
<evidence type="ECO:0000313" key="7">
    <source>
        <dbReference type="Proteomes" id="UP000199365"/>
    </source>
</evidence>
<feature type="domain" description="HTH tetR-type" evidence="5">
    <location>
        <begin position="13"/>
        <end position="73"/>
    </location>
</feature>
<evidence type="ECO:0000313" key="6">
    <source>
        <dbReference type="EMBL" id="SDR61487.1"/>
    </source>
</evidence>
<dbReference type="RefSeq" id="WP_090812293.1">
    <property type="nucleotide sequence ID" value="NZ_FNKX01000004.1"/>
</dbReference>
<dbReference type="PROSITE" id="PS50977">
    <property type="entry name" value="HTH_TETR_2"/>
    <property type="match status" value="1"/>
</dbReference>
<dbReference type="SUPFAM" id="SSF46689">
    <property type="entry name" value="Homeodomain-like"/>
    <property type="match status" value="1"/>
</dbReference>
<dbReference type="InterPro" id="IPR001647">
    <property type="entry name" value="HTH_TetR"/>
</dbReference>
<evidence type="ECO:0000259" key="5">
    <source>
        <dbReference type="PROSITE" id="PS50977"/>
    </source>
</evidence>
<dbReference type="AlphaFoldDB" id="A0A1H1KHG8"/>
<keyword evidence="2 4" id="KW-0238">DNA-binding</keyword>
<evidence type="ECO:0000256" key="4">
    <source>
        <dbReference type="PROSITE-ProRule" id="PRU00335"/>
    </source>
</evidence>
<dbReference type="Proteomes" id="UP000199365">
    <property type="component" value="Unassembled WGS sequence"/>
</dbReference>
<dbReference type="GO" id="GO:0003677">
    <property type="term" value="F:DNA binding"/>
    <property type="evidence" value="ECO:0007669"/>
    <property type="project" value="UniProtKB-UniRule"/>
</dbReference>
<dbReference type="PANTHER" id="PTHR47506">
    <property type="entry name" value="TRANSCRIPTIONAL REGULATORY PROTEIN"/>
    <property type="match status" value="1"/>
</dbReference>
<keyword evidence="1" id="KW-0805">Transcription regulation</keyword>
<dbReference type="SUPFAM" id="SSF48498">
    <property type="entry name" value="Tetracyclin repressor-like, C-terminal domain"/>
    <property type="match status" value="1"/>
</dbReference>
<protein>
    <submittedName>
        <fullName evidence="6">Transcriptional regulator, TetR family</fullName>
    </submittedName>
</protein>
<evidence type="ECO:0000256" key="3">
    <source>
        <dbReference type="ARBA" id="ARBA00023163"/>
    </source>
</evidence>
<dbReference type="InterPro" id="IPR011075">
    <property type="entry name" value="TetR_C"/>
</dbReference>
<feature type="DNA-binding region" description="H-T-H motif" evidence="4">
    <location>
        <begin position="36"/>
        <end position="55"/>
    </location>
</feature>
<proteinExistence type="predicted"/>
<organism evidence="6 7">
    <name type="scientific">Paraburkholderia tuberum</name>
    <dbReference type="NCBI Taxonomy" id="157910"/>
    <lineage>
        <taxon>Bacteria</taxon>
        <taxon>Pseudomonadati</taxon>
        <taxon>Pseudomonadota</taxon>
        <taxon>Betaproteobacteria</taxon>
        <taxon>Burkholderiales</taxon>
        <taxon>Burkholderiaceae</taxon>
        <taxon>Paraburkholderia</taxon>
    </lineage>
</organism>
<dbReference type="Gene3D" id="1.10.10.60">
    <property type="entry name" value="Homeodomain-like"/>
    <property type="match status" value="1"/>
</dbReference>
<dbReference type="InterPro" id="IPR009057">
    <property type="entry name" value="Homeodomain-like_sf"/>
</dbReference>
<dbReference type="InterPro" id="IPR036271">
    <property type="entry name" value="Tet_transcr_reg_TetR-rel_C_sf"/>
</dbReference>
<dbReference type="EMBL" id="FNKX01000004">
    <property type="protein sequence ID" value="SDR61487.1"/>
    <property type="molecule type" value="Genomic_DNA"/>
</dbReference>
<reference evidence="7" key="1">
    <citation type="submission" date="2016-10" db="EMBL/GenBank/DDBJ databases">
        <authorList>
            <person name="Varghese N."/>
            <person name="Submissions S."/>
        </authorList>
    </citation>
    <scope>NUCLEOTIDE SEQUENCE [LARGE SCALE GENOMIC DNA]</scope>
    <source>
        <strain evidence="7">DUS833</strain>
    </source>
</reference>
<accession>A0A1H1KHG8</accession>
<dbReference type="Pfam" id="PF00440">
    <property type="entry name" value="TetR_N"/>
    <property type="match status" value="1"/>
</dbReference>
<dbReference type="Gene3D" id="1.10.357.10">
    <property type="entry name" value="Tetracycline Repressor, domain 2"/>
    <property type="match status" value="1"/>
</dbReference>
<keyword evidence="7" id="KW-1185">Reference proteome</keyword>
<evidence type="ECO:0000256" key="2">
    <source>
        <dbReference type="ARBA" id="ARBA00023125"/>
    </source>
</evidence>
<gene>
    <name evidence="6" type="ORF">SAMN05445850_7784</name>
</gene>
<dbReference type="PRINTS" id="PR00455">
    <property type="entry name" value="HTHTETR"/>
</dbReference>
<dbReference type="Pfam" id="PF16925">
    <property type="entry name" value="TetR_C_13"/>
    <property type="match status" value="1"/>
</dbReference>